<sequence length="259" mass="28853">HLEQPVTEKDGLRLCEHCYDLIELRKQVQDSRNAKSVLMTAYEQMRNVNAMRGRIGKLAEGIDLLSKQIATIPAQPGTRTAKLHNSIRQAAAHYIKVTCRLSLQADFYAPCAARHQDGQAPQLNETSRSPLYQGNLLSLTSSRFLRSLRSPAPGRPSSTTQSDKPQPIEDLLSLGKLPTEAQLEEVRRQRYERAERQIQMERERMERDRQRTESAGPSGEFRSAVRGGPSAAVRTRGEADTDGTGAHGARPTADRERGA</sequence>
<dbReference type="STRING" id="104452.A0A0L7LIM4"/>
<feature type="compositionally biased region" description="Basic and acidic residues" evidence="1">
    <location>
        <begin position="197"/>
        <end position="212"/>
    </location>
</feature>
<feature type="non-terminal residue" evidence="2">
    <location>
        <position position="259"/>
    </location>
</feature>
<protein>
    <submittedName>
        <fullName evidence="2">Rabenosyn-5</fullName>
    </submittedName>
</protein>
<evidence type="ECO:0000256" key="1">
    <source>
        <dbReference type="SAM" id="MobiDB-lite"/>
    </source>
</evidence>
<feature type="region of interest" description="Disordered" evidence="1">
    <location>
        <begin position="147"/>
        <end position="176"/>
    </location>
</feature>
<comment type="caution">
    <text evidence="2">The sequence shown here is derived from an EMBL/GenBank/DDBJ whole genome shotgun (WGS) entry which is preliminary data.</text>
</comment>
<reference evidence="2 3" key="1">
    <citation type="journal article" date="2015" name="Genome Biol. Evol.">
        <title>The genome of winter moth (Operophtera brumata) provides a genomic perspective on sexual dimorphism and phenology.</title>
        <authorList>
            <person name="Derks M.F."/>
            <person name="Smit S."/>
            <person name="Salis L."/>
            <person name="Schijlen E."/>
            <person name="Bossers A."/>
            <person name="Mateman C."/>
            <person name="Pijl A.S."/>
            <person name="de Ridder D."/>
            <person name="Groenen M.A."/>
            <person name="Visser M.E."/>
            <person name="Megens H.J."/>
        </authorList>
    </citation>
    <scope>NUCLEOTIDE SEQUENCE [LARGE SCALE GENOMIC DNA]</scope>
    <source>
        <strain evidence="2">WM2013NL</strain>
        <tissue evidence="2">Head and thorax</tissue>
    </source>
</reference>
<accession>A0A0L7LIM4</accession>
<dbReference type="Proteomes" id="UP000037510">
    <property type="component" value="Unassembled WGS sequence"/>
</dbReference>
<dbReference type="EMBL" id="JTDY01000925">
    <property type="protein sequence ID" value="KOB75413.1"/>
    <property type="molecule type" value="Genomic_DNA"/>
</dbReference>
<feature type="non-terminal residue" evidence="2">
    <location>
        <position position="1"/>
    </location>
</feature>
<evidence type="ECO:0000313" key="2">
    <source>
        <dbReference type="EMBL" id="KOB75413.1"/>
    </source>
</evidence>
<keyword evidence="3" id="KW-1185">Reference proteome</keyword>
<proteinExistence type="predicted"/>
<organism evidence="2 3">
    <name type="scientific">Operophtera brumata</name>
    <name type="common">Winter moth</name>
    <name type="synonym">Phalaena brumata</name>
    <dbReference type="NCBI Taxonomy" id="104452"/>
    <lineage>
        <taxon>Eukaryota</taxon>
        <taxon>Metazoa</taxon>
        <taxon>Ecdysozoa</taxon>
        <taxon>Arthropoda</taxon>
        <taxon>Hexapoda</taxon>
        <taxon>Insecta</taxon>
        <taxon>Pterygota</taxon>
        <taxon>Neoptera</taxon>
        <taxon>Endopterygota</taxon>
        <taxon>Lepidoptera</taxon>
        <taxon>Glossata</taxon>
        <taxon>Ditrysia</taxon>
        <taxon>Geometroidea</taxon>
        <taxon>Geometridae</taxon>
        <taxon>Larentiinae</taxon>
        <taxon>Operophtera</taxon>
    </lineage>
</organism>
<gene>
    <name evidence="2" type="ORF">OBRU01_07626</name>
</gene>
<name>A0A0L7LIM4_OPEBR</name>
<feature type="region of interest" description="Disordered" evidence="1">
    <location>
        <begin position="197"/>
        <end position="259"/>
    </location>
</feature>
<evidence type="ECO:0000313" key="3">
    <source>
        <dbReference type="Proteomes" id="UP000037510"/>
    </source>
</evidence>
<dbReference type="AlphaFoldDB" id="A0A0L7LIM4"/>